<comment type="caution">
    <text evidence="3">The sequence shown here is derived from an EMBL/GenBank/DDBJ whole genome shotgun (WGS) entry which is preliminary data.</text>
</comment>
<feature type="domain" description="DUF4142" evidence="2">
    <location>
        <begin position="89"/>
        <end position="217"/>
    </location>
</feature>
<dbReference type="Gene3D" id="1.20.1260.10">
    <property type="match status" value="1"/>
</dbReference>
<dbReference type="InterPro" id="IPR012347">
    <property type="entry name" value="Ferritin-like"/>
</dbReference>
<dbReference type="Proteomes" id="UP001596435">
    <property type="component" value="Unassembled WGS sequence"/>
</dbReference>
<evidence type="ECO:0000256" key="1">
    <source>
        <dbReference type="SAM" id="MobiDB-lite"/>
    </source>
</evidence>
<dbReference type="PANTHER" id="PTHR38593">
    <property type="entry name" value="BLR2558 PROTEIN"/>
    <property type="match status" value="1"/>
</dbReference>
<organism evidence="3 4">
    <name type="scientific">Kitasatospora paranensis</name>
    <dbReference type="NCBI Taxonomy" id="258053"/>
    <lineage>
        <taxon>Bacteria</taxon>
        <taxon>Bacillati</taxon>
        <taxon>Actinomycetota</taxon>
        <taxon>Actinomycetes</taxon>
        <taxon>Kitasatosporales</taxon>
        <taxon>Streptomycetaceae</taxon>
        <taxon>Kitasatospora</taxon>
    </lineage>
</organism>
<accession>A0ABW2FSX7</accession>
<gene>
    <name evidence="3" type="ORF">ACFQMG_06090</name>
</gene>
<dbReference type="EMBL" id="JBHTAJ010000008">
    <property type="protein sequence ID" value="MFC7179132.1"/>
    <property type="molecule type" value="Genomic_DNA"/>
</dbReference>
<dbReference type="RefSeq" id="WP_380230615.1">
    <property type="nucleotide sequence ID" value="NZ_JBHSVH010000002.1"/>
</dbReference>
<protein>
    <submittedName>
        <fullName evidence="3">DUF4142 domain-containing protein</fullName>
    </submittedName>
</protein>
<evidence type="ECO:0000259" key="2">
    <source>
        <dbReference type="Pfam" id="PF13628"/>
    </source>
</evidence>
<dbReference type="InterPro" id="IPR025419">
    <property type="entry name" value="DUF4142"/>
</dbReference>
<dbReference type="PANTHER" id="PTHR38593:SF1">
    <property type="entry name" value="BLR2558 PROTEIN"/>
    <property type="match status" value="1"/>
</dbReference>
<dbReference type="Pfam" id="PF13628">
    <property type="entry name" value="DUF4142"/>
    <property type="match status" value="1"/>
</dbReference>
<evidence type="ECO:0000313" key="3">
    <source>
        <dbReference type="EMBL" id="MFC7179132.1"/>
    </source>
</evidence>
<name>A0ABW2FSX7_9ACTN</name>
<proteinExistence type="predicted"/>
<feature type="region of interest" description="Disordered" evidence="1">
    <location>
        <begin position="1"/>
        <end position="24"/>
    </location>
</feature>
<keyword evidence="4" id="KW-1185">Reference proteome</keyword>
<sequence length="246" mass="25948">MFARPGVMRKSMSSSRKKRGPGKVAYGFPKATRLPRSFATLLIIVALMSTVTALVVPVVRSAGSYRSPQAAGGAPGTVQTPTGPLTAVDRDFVKRVRWAGLWEIPAGRMAVTKGGTPEVRTAGQHLIDGHTELDQAVLQTAGTLGLDVPSAPSAQQQAWLKQLDAAQGDEFDRLFANIVRNAHGQVFAVVAQVRASTQNSAVRDLATLANSTVLDHMMVLEATGLVKFGDLSSPPAAAPSPSATRR</sequence>
<reference evidence="4" key="1">
    <citation type="journal article" date="2019" name="Int. J. Syst. Evol. Microbiol.">
        <title>The Global Catalogue of Microorganisms (GCM) 10K type strain sequencing project: providing services to taxonomists for standard genome sequencing and annotation.</title>
        <authorList>
            <consortium name="The Broad Institute Genomics Platform"/>
            <consortium name="The Broad Institute Genome Sequencing Center for Infectious Disease"/>
            <person name="Wu L."/>
            <person name="Ma J."/>
        </authorList>
    </citation>
    <scope>NUCLEOTIDE SEQUENCE [LARGE SCALE GENOMIC DNA]</scope>
    <source>
        <strain evidence="4">CGMCC 1.12859</strain>
    </source>
</reference>
<evidence type="ECO:0000313" key="4">
    <source>
        <dbReference type="Proteomes" id="UP001596435"/>
    </source>
</evidence>